<name>A0A0A9HCY8_ARUDO</name>
<feature type="region of interest" description="Disordered" evidence="1">
    <location>
        <begin position="1"/>
        <end position="21"/>
    </location>
</feature>
<accession>A0A0A9HCY8</accession>
<reference evidence="2" key="1">
    <citation type="submission" date="2014-09" db="EMBL/GenBank/DDBJ databases">
        <authorList>
            <person name="Magalhaes I.L.F."/>
            <person name="Oliveira U."/>
            <person name="Santos F.R."/>
            <person name="Vidigal T.H.D.A."/>
            <person name="Brescovit A.D."/>
            <person name="Santos A.J."/>
        </authorList>
    </citation>
    <scope>NUCLEOTIDE SEQUENCE</scope>
    <source>
        <tissue evidence="2">Shoot tissue taken approximately 20 cm above the soil surface</tissue>
    </source>
</reference>
<evidence type="ECO:0000313" key="2">
    <source>
        <dbReference type="EMBL" id="JAE32711.1"/>
    </source>
</evidence>
<evidence type="ECO:0000256" key="1">
    <source>
        <dbReference type="SAM" id="MobiDB-lite"/>
    </source>
</evidence>
<protein>
    <submittedName>
        <fullName evidence="2">Uncharacterized protein</fullName>
    </submittedName>
</protein>
<reference evidence="2" key="2">
    <citation type="journal article" date="2015" name="Data Brief">
        <title>Shoot transcriptome of the giant reed, Arundo donax.</title>
        <authorList>
            <person name="Barrero R.A."/>
            <person name="Guerrero F.D."/>
            <person name="Moolhuijzen P."/>
            <person name="Goolsby J.A."/>
            <person name="Tidwell J."/>
            <person name="Bellgard S.E."/>
            <person name="Bellgard M.I."/>
        </authorList>
    </citation>
    <scope>NUCLEOTIDE SEQUENCE</scope>
    <source>
        <tissue evidence="2">Shoot tissue taken approximately 20 cm above the soil surface</tissue>
    </source>
</reference>
<organism evidence="2">
    <name type="scientific">Arundo donax</name>
    <name type="common">Giant reed</name>
    <name type="synonym">Donax arundinaceus</name>
    <dbReference type="NCBI Taxonomy" id="35708"/>
    <lineage>
        <taxon>Eukaryota</taxon>
        <taxon>Viridiplantae</taxon>
        <taxon>Streptophyta</taxon>
        <taxon>Embryophyta</taxon>
        <taxon>Tracheophyta</taxon>
        <taxon>Spermatophyta</taxon>
        <taxon>Magnoliopsida</taxon>
        <taxon>Liliopsida</taxon>
        <taxon>Poales</taxon>
        <taxon>Poaceae</taxon>
        <taxon>PACMAD clade</taxon>
        <taxon>Arundinoideae</taxon>
        <taxon>Arundineae</taxon>
        <taxon>Arundo</taxon>
    </lineage>
</organism>
<proteinExistence type="predicted"/>
<dbReference type="EMBL" id="GBRH01165185">
    <property type="protein sequence ID" value="JAE32711.1"/>
    <property type="molecule type" value="Transcribed_RNA"/>
</dbReference>
<sequence length="21" mass="2741">MTETMFNKRRERIHETRYTIQ</sequence>
<dbReference type="AlphaFoldDB" id="A0A0A9HCY8"/>